<evidence type="ECO:0000256" key="3">
    <source>
        <dbReference type="ARBA" id="ARBA00022448"/>
    </source>
</evidence>
<feature type="transmembrane region" description="Helical" evidence="7">
    <location>
        <begin position="273"/>
        <end position="295"/>
    </location>
</feature>
<dbReference type="AlphaFoldDB" id="A0AAN8VIW4"/>
<evidence type="ECO:0000256" key="7">
    <source>
        <dbReference type="SAM" id="Phobius"/>
    </source>
</evidence>
<dbReference type="PANTHER" id="PTHR31645:SF22">
    <property type="entry name" value="METAL-NICOTIANAMINE TRANSPORTER YSL7-RELATED"/>
    <property type="match status" value="1"/>
</dbReference>
<keyword evidence="3" id="KW-0813">Transport</keyword>
<keyword evidence="6 7" id="KW-0472">Membrane</keyword>
<evidence type="ECO:0000313" key="9">
    <source>
        <dbReference type="Proteomes" id="UP001370490"/>
    </source>
</evidence>
<dbReference type="InterPro" id="IPR045035">
    <property type="entry name" value="YSL-like"/>
</dbReference>
<feature type="transmembrane region" description="Helical" evidence="7">
    <location>
        <begin position="163"/>
        <end position="184"/>
    </location>
</feature>
<evidence type="ECO:0000256" key="4">
    <source>
        <dbReference type="ARBA" id="ARBA00022692"/>
    </source>
</evidence>
<accession>A0AAN8VIW4</accession>
<keyword evidence="5 7" id="KW-1133">Transmembrane helix</keyword>
<evidence type="ECO:0000256" key="1">
    <source>
        <dbReference type="ARBA" id="ARBA00004141"/>
    </source>
</evidence>
<name>A0AAN8VIW4_9MAGN</name>
<evidence type="ECO:0000313" key="8">
    <source>
        <dbReference type="EMBL" id="KAK6930262.1"/>
    </source>
</evidence>
<protein>
    <submittedName>
        <fullName evidence="8">Oligopeptide transporter, OPT superfamily</fullName>
    </submittedName>
</protein>
<proteinExistence type="inferred from homology"/>
<dbReference type="GO" id="GO:0035673">
    <property type="term" value="F:oligopeptide transmembrane transporter activity"/>
    <property type="evidence" value="ECO:0007669"/>
    <property type="project" value="InterPro"/>
</dbReference>
<gene>
    <name evidence="8" type="ORF">RJ641_004356</name>
</gene>
<comment type="similarity">
    <text evidence="2">Belongs to the YSL (TC 2.A.67.2) family.</text>
</comment>
<comment type="caution">
    <text evidence="8">The sequence shown here is derived from an EMBL/GenBank/DDBJ whole genome shotgun (WGS) entry which is preliminary data.</text>
</comment>
<comment type="subcellular location">
    <subcellularLocation>
        <location evidence="1">Membrane</location>
        <topology evidence="1">Multi-pass membrane protein</topology>
    </subcellularLocation>
</comment>
<dbReference type="Proteomes" id="UP001370490">
    <property type="component" value="Unassembled WGS sequence"/>
</dbReference>
<dbReference type="Pfam" id="PF03169">
    <property type="entry name" value="OPT"/>
    <property type="match status" value="2"/>
</dbReference>
<dbReference type="InterPro" id="IPR004813">
    <property type="entry name" value="OPT"/>
</dbReference>
<evidence type="ECO:0000256" key="5">
    <source>
        <dbReference type="ARBA" id="ARBA00022989"/>
    </source>
</evidence>
<dbReference type="GO" id="GO:0016020">
    <property type="term" value="C:membrane"/>
    <property type="evidence" value="ECO:0007669"/>
    <property type="project" value="UniProtKB-SubCell"/>
</dbReference>
<organism evidence="8 9">
    <name type="scientific">Dillenia turbinata</name>
    <dbReference type="NCBI Taxonomy" id="194707"/>
    <lineage>
        <taxon>Eukaryota</taxon>
        <taxon>Viridiplantae</taxon>
        <taxon>Streptophyta</taxon>
        <taxon>Embryophyta</taxon>
        <taxon>Tracheophyta</taxon>
        <taxon>Spermatophyta</taxon>
        <taxon>Magnoliopsida</taxon>
        <taxon>eudicotyledons</taxon>
        <taxon>Gunneridae</taxon>
        <taxon>Pentapetalae</taxon>
        <taxon>Dilleniales</taxon>
        <taxon>Dilleniaceae</taxon>
        <taxon>Dillenia</taxon>
    </lineage>
</organism>
<dbReference type="EMBL" id="JBAMMX010000012">
    <property type="protein sequence ID" value="KAK6930262.1"/>
    <property type="molecule type" value="Genomic_DNA"/>
</dbReference>
<feature type="transmembrane region" description="Helical" evidence="7">
    <location>
        <begin position="240"/>
        <end position="261"/>
    </location>
</feature>
<evidence type="ECO:0000256" key="2">
    <source>
        <dbReference type="ARBA" id="ARBA00010276"/>
    </source>
</evidence>
<reference evidence="8 9" key="1">
    <citation type="submission" date="2023-12" db="EMBL/GenBank/DDBJ databases">
        <title>A high-quality genome assembly for Dillenia turbinata (Dilleniales).</title>
        <authorList>
            <person name="Chanderbali A."/>
        </authorList>
    </citation>
    <scope>NUCLEOTIDE SEQUENCE [LARGE SCALE GENOMIC DNA]</scope>
    <source>
        <strain evidence="8">LSX21</strain>
        <tissue evidence="8">Leaf</tissue>
    </source>
</reference>
<sequence length="316" mass="35658">MFQWFFSAADGCGFNSFPTFSLKAYDHEFYFDFLATFLGVGMICPYVINISLLVGAVFSWGVIWPPIGTKKGVWYDADLKASSLHDLQGYKVKEKRVKFLKFLKLLKFLKFLKLLKFLKFLKFNIDNPGFETPDSEYQVLYALVYRNVYLLRMQRFSSMPKSCPLLCLAFFAGATGQTLIGLYLQLSNKDHVLPVADKPDFSEETKETLSYDDQIRTKLFLKDQIPNWAPISGYVGINNYILVIYIVTPMLAFCNAYGCGLTDWSLTSTCRKLAIFIIGAWAGAAHGGVLAGLVACRVMMNIISTASDLMQDFKTG</sequence>
<evidence type="ECO:0000256" key="6">
    <source>
        <dbReference type="ARBA" id="ARBA00023136"/>
    </source>
</evidence>
<keyword evidence="9" id="KW-1185">Reference proteome</keyword>
<dbReference type="PANTHER" id="PTHR31645">
    <property type="entry name" value="OLIGOPEPTIDE TRANSPORTER YGL114W-RELATED"/>
    <property type="match status" value="1"/>
</dbReference>
<keyword evidence="4 7" id="KW-0812">Transmembrane</keyword>
<feature type="transmembrane region" description="Helical" evidence="7">
    <location>
        <begin position="33"/>
        <end position="63"/>
    </location>
</feature>